<feature type="compositionally biased region" description="Basic residues" evidence="2">
    <location>
        <begin position="143"/>
        <end position="157"/>
    </location>
</feature>
<dbReference type="InterPro" id="IPR031920">
    <property type="entry name" value="PALB2_WD40"/>
</dbReference>
<dbReference type="GO" id="GO:0000724">
    <property type="term" value="P:double-strand break repair via homologous recombination"/>
    <property type="evidence" value="ECO:0007669"/>
    <property type="project" value="InterPro"/>
</dbReference>
<dbReference type="Gene3D" id="2.130.10.10">
    <property type="entry name" value="YVTN repeat-like/Quinoprotein amine dehydrogenase"/>
    <property type="match status" value="1"/>
</dbReference>
<feature type="coiled-coil region" evidence="1">
    <location>
        <begin position="20"/>
        <end position="47"/>
    </location>
</feature>
<feature type="compositionally biased region" description="Basic residues" evidence="2">
    <location>
        <begin position="419"/>
        <end position="431"/>
    </location>
</feature>
<evidence type="ECO:0000313" key="4">
    <source>
        <dbReference type="EMBL" id="KAJ8284057.1"/>
    </source>
</evidence>
<dbReference type="GO" id="GO:0005654">
    <property type="term" value="C:nucleoplasm"/>
    <property type="evidence" value="ECO:0007669"/>
    <property type="project" value="TreeGrafter"/>
</dbReference>
<sequence>MLHFRTMEESLKTVLHCDDKEKLKERLAILQREYNRTVQRLKRAERSDAVRNYVRSRLAEQNLRQEGQDPDSLSEPSEAKGRRPCPVNHSGPEDQKQSPSVLFSLPHDVLRPDVSPGVAAGSSESSWLSDTPQEESPAPGQGPRRRSAHRLRSRRSRLRWERRERTDSGVSDTENTETSEDGRDPAIDFGAGTSQSEPKPEPDGIVATVGGEYTELTHDQGPVNLPVSAHRTEHGGGSTECDVRAPLHPDTAVSDIKTAPVLGPPDCPTAATPVPSSDGAGTLSALVSEVSVSEPEAPTEECPQSGMALPAPGGAGCLDSCTLIEGLLFPVEYYVRTTRRMSAAQSSVDLGAVIQSQLSGGRAGRGRGRGRRGRGASAVSRTAVCKDTDAEGHVTPESESSLTLRSSPPALGAGPPKPARGRRRRGGRKSRPGQGQGRNHTPDVPSPLGIDPPTPECLRTDPVLTPDTDARCSPAEKEMYPIFLPKSQLTESSSPRMSLFPFTKENSQSSGKECLSASPCSSTRGMKALLPSSPAPQRPHVATLGESHLSLRFLLSHFDTEDFHLPDDEFGTLKRQKLRSTARDLEAFVPHCSPYLTRQRALGTPLGNSYRKKPASRTSHQTDLGSDRDAPKSPPPSFICGEVTHKGEGPGCDSLPVERGNGAEPIAGGCARQGGGVGVGAGQEEGSVCTGADVEALSPHVLNLSLTPTLTVPQTPKNTTLALSSCGSPSFPSLGVTPAIPLHSRPPTQDCTPSTPPNALSPHNQATAQSTAPCTPPQGVRLSVLSCEPSPEAQTPSLSLAPCSGRNSQSQNALCAAQEEAEPHKGEEFTGGDQCVAHARSPDAMERPVTDSLSSLCQSPSALPVSSHSSPCPLDARSLLPEPLESRRVLPLPLPPEDEDGAVVSSAPLTDRKGEALQRTRALPVLGGRGCVDPDPDPDPDADMGSMPTPCMEEEVANPQTPAQVSLRISDYDGTQHSGCPAPRGPDTLLSCSLRSEHGDRDLDSYFTDTAWSRGVQTPSQPGHSAWGQSPAEKRLETPPPSPPGGREGPLCSSLKLTHTLKAPPGRCLVDVCSVYGAAGWCVVTAEEWEVCVWGQSSSQRWSLLHTWKFTEHPVISLLSVPDSHRLLCVSLGKLEIREARVLCCAGATEQLSQAVLCSGEVQAVLGVSGARVACCATSGSTQTVQVFTLSEKGRLEDSLSLVSPGQSVQALAAVDGQSDALIGSTDSSHLVLWNMRTGHLLQRFPLGESVSGTMCVRGYSQSGVLFVLLQHRFLLNNLDEGAPFSLIATNPVTAKSVLVHQLALPSQCVGRFTDGDVWGSAVVAVFQSGFLAVWDLRDSDCVARLARGPEEGCHIARWGGPRNLLTGHLNGDVFLYQYTPLGLL</sequence>
<feature type="compositionally biased region" description="Low complexity" evidence="2">
    <location>
        <begin position="405"/>
        <end position="414"/>
    </location>
</feature>
<dbReference type="InterPro" id="IPR036322">
    <property type="entry name" value="WD40_repeat_dom_sf"/>
</dbReference>
<feature type="region of interest" description="Disordered" evidence="2">
    <location>
        <begin position="603"/>
        <end position="638"/>
    </location>
</feature>
<dbReference type="Pfam" id="PF16756">
    <property type="entry name" value="PALB2_WD40"/>
    <property type="match status" value="1"/>
</dbReference>
<evidence type="ECO:0000313" key="5">
    <source>
        <dbReference type="Proteomes" id="UP001152803"/>
    </source>
</evidence>
<feature type="region of interest" description="Disordered" evidence="2">
    <location>
        <begin position="926"/>
        <end position="945"/>
    </location>
</feature>
<feature type="compositionally biased region" description="Polar residues" evidence="2">
    <location>
        <begin position="1013"/>
        <end position="1023"/>
    </location>
</feature>
<protein>
    <recommendedName>
        <fullName evidence="3">Partner and localiser of BRCA2 WD40 domain-containing protein</fullName>
    </recommendedName>
</protein>
<keyword evidence="1" id="KW-0175">Coiled coil</keyword>
<feature type="region of interest" description="Disordered" evidence="2">
    <location>
        <begin position="358"/>
        <end position="471"/>
    </location>
</feature>
<organism evidence="4 5">
    <name type="scientific">Conger conger</name>
    <name type="common">Conger eel</name>
    <name type="synonym">Muraena conger</name>
    <dbReference type="NCBI Taxonomy" id="82655"/>
    <lineage>
        <taxon>Eukaryota</taxon>
        <taxon>Metazoa</taxon>
        <taxon>Chordata</taxon>
        <taxon>Craniata</taxon>
        <taxon>Vertebrata</taxon>
        <taxon>Euteleostomi</taxon>
        <taxon>Actinopterygii</taxon>
        <taxon>Neopterygii</taxon>
        <taxon>Teleostei</taxon>
        <taxon>Anguilliformes</taxon>
        <taxon>Congridae</taxon>
        <taxon>Conger</taxon>
    </lineage>
</organism>
<evidence type="ECO:0000256" key="1">
    <source>
        <dbReference type="SAM" id="Coils"/>
    </source>
</evidence>
<dbReference type="PANTHER" id="PTHR14662">
    <property type="entry name" value="PARTNER AND LOCALIZER OF BRCA2"/>
    <property type="match status" value="1"/>
</dbReference>
<dbReference type="EMBL" id="JAFJMO010000002">
    <property type="protein sequence ID" value="KAJ8284057.1"/>
    <property type="molecule type" value="Genomic_DNA"/>
</dbReference>
<accession>A0A9Q1DYE5</accession>
<reference evidence="4" key="1">
    <citation type="journal article" date="2023" name="Science">
        <title>Genome structures resolve the early diversification of teleost fishes.</title>
        <authorList>
            <person name="Parey E."/>
            <person name="Louis A."/>
            <person name="Montfort J."/>
            <person name="Bouchez O."/>
            <person name="Roques C."/>
            <person name="Iampietro C."/>
            <person name="Lluch J."/>
            <person name="Castinel A."/>
            <person name="Donnadieu C."/>
            <person name="Desvignes T."/>
            <person name="Floi Bucao C."/>
            <person name="Jouanno E."/>
            <person name="Wen M."/>
            <person name="Mejri S."/>
            <person name="Dirks R."/>
            <person name="Jansen H."/>
            <person name="Henkel C."/>
            <person name="Chen W.J."/>
            <person name="Zahm M."/>
            <person name="Cabau C."/>
            <person name="Klopp C."/>
            <person name="Thompson A.W."/>
            <person name="Robinson-Rechavi M."/>
            <person name="Braasch I."/>
            <person name="Lecointre G."/>
            <person name="Bobe J."/>
            <person name="Postlethwait J.H."/>
            <person name="Berthelot C."/>
            <person name="Roest Crollius H."/>
            <person name="Guiguen Y."/>
        </authorList>
    </citation>
    <scope>NUCLEOTIDE SEQUENCE</scope>
    <source>
        <strain evidence="4">Concon-B</strain>
    </source>
</reference>
<proteinExistence type="predicted"/>
<keyword evidence="5" id="KW-1185">Reference proteome</keyword>
<comment type="caution">
    <text evidence="4">The sequence shown here is derived from an EMBL/GenBank/DDBJ whole genome shotgun (WGS) entry which is preliminary data.</text>
</comment>
<dbReference type="GO" id="GO:0003677">
    <property type="term" value="F:DNA binding"/>
    <property type="evidence" value="ECO:0007669"/>
    <property type="project" value="InterPro"/>
</dbReference>
<feature type="compositionally biased region" description="Basic and acidic residues" evidence="2">
    <location>
        <begin position="384"/>
        <end position="396"/>
    </location>
</feature>
<feature type="compositionally biased region" description="Low complexity" evidence="2">
    <location>
        <begin position="859"/>
        <end position="871"/>
    </location>
</feature>
<dbReference type="InterPro" id="IPR015943">
    <property type="entry name" value="WD40/YVTN_repeat-like_dom_sf"/>
</dbReference>
<evidence type="ECO:0000256" key="2">
    <source>
        <dbReference type="SAM" id="MobiDB-lite"/>
    </source>
</evidence>
<gene>
    <name evidence="4" type="ORF">COCON_G00029070</name>
</gene>
<dbReference type="OrthoDB" id="9936560at2759"/>
<feature type="compositionally biased region" description="Basic residues" evidence="2">
    <location>
        <begin position="364"/>
        <end position="374"/>
    </location>
</feature>
<feature type="compositionally biased region" description="Polar residues" evidence="2">
    <location>
        <begin position="122"/>
        <end position="131"/>
    </location>
</feature>
<feature type="domain" description="Partner and localiser of BRCA2 WD40" evidence="3">
    <location>
        <begin position="1054"/>
        <end position="1378"/>
    </location>
</feature>
<feature type="compositionally biased region" description="Polar residues" evidence="2">
    <location>
        <begin position="746"/>
        <end position="773"/>
    </location>
</feature>
<feature type="region of interest" description="Disordered" evidence="2">
    <location>
        <begin position="842"/>
        <end position="878"/>
    </location>
</feature>
<dbReference type="SUPFAM" id="SSF50978">
    <property type="entry name" value="WD40 repeat-like"/>
    <property type="match status" value="1"/>
</dbReference>
<feature type="compositionally biased region" description="Basic and acidic residues" evidence="2">
    <location>
        <begin position="158"/>
        <end position="167"/>
    </location>
</feature>
<name>A0A9Q1DYE5_CONCO</name>
<dbReference type="Proteomes" id="UP001152803">
    <property type="component" value="Unassembled WGS sequence"/>
</dbReference>
<feature type="region of interest" description="Disordered" evidence="2">
    <location>
        <begin position="56"/>
        <end position="205"/>
    </location>
</feature>
<feature type="region of interest" description="Disordered" evidence="2">
    <location>
        <begin position="1013"/>
        <end position="1050"/>
    </location>
</feature>
<evidence type="ECO:0000259" key="3">
    <source>
        <dbReference type="Pfam" id="PF16756"/>
    </source>
</evidence>
<dbReference type="PANTHER" id="PTHR14662:SF2">
    <property type="entry name" value="PARTNER AND LOCALIZER OF BRCA2"/>
    <property type="match status" value="1"/>
</dbReference>
<dbReference type="InterPro" id="IPR042417">
    <property type="entry name" value="PALB2"/>
</dbReference>
<feature type="region of interest" description="Disordered" evidence="2">
    <location>
        <begin position="736"/>
        <end position="775"/>
    </location>
</feature>